<reference evidence="1 2" key="1">
    <citation type="submission" date="2020-04" db="EMBL/GenBank/DDBJ databases">
        <title>Knoellia sp. isolate from air conditioner.</title>
        <authorList>
            <person name="Chea S."/>
            <person name="Kim D.-U."/>
        </authorList>
    </citation>
    <scope>NUCLEOTIDE SEQUENCE [LARGE SCALE GENOMIC DNA]</scope>
    <source>
        <strain evidence="1 2">DB2414S</strain>
    </source>
</reference>
<dbReference type="InterPro" id="IPR011989">
    <property type="entry name" value="ARM-like"/>
</dbReference>
<dbReference type="SUPFAM" id="SSF48371">
    <property type="entry name" value="ARM repeat"/>
    <property type="match status" value="1"/>
</dbReference>
<accession>A0A849HMK6</accession>
<keyword evidence="2" id="KW-1185">Reference proteome</keyword>
<dbReference type="RefSeq" id="WP_171244742.1">
    <property type="nucleotide sequence ID" value="NZ_JABEPQ010000004.1"/>
</dbReference>
<comment type="caution">
    <text evidence="1">The sequence shown here is derived from an EMBL/GenBank/DDBJ whole genome shotgun (WGS) entry which is preliminary data.</text>
</comment>
<protein>
    <submittedName>
        <fullName evidence="1">HEAT repeat domain-containing protein</fullName>
    </submittedName>
</protein>
<dbReference type="InterPro" id="IPR016024">
    <property type="entry name" value="ARM-type_fold"/>
</dbReference>
<gene>
    <name evidence="1" type="ORF">HJG52_16645</name>
</gene>
<name>A0A849HMK6_9MICO</name>
<dbReference type="Gene3D" id="1.25.10.10">
    <property type="entry name" value="Leucine-rich Repeat Variant"/>
    <property type="match status" value="1"/>
</dbReference>
<dbReference type="InterPro" id="IPR004155">
    <property type="entry name" value="PBS_lyase_HEAT"/>
</dbReference>
<dbReference type="EMBL" id="JABEPQ010000004">
    <property type="protein sequence ID" value="NNM47621.1"/>
    <property type="molecule type" value="Genomic_DNA"/>
</dbReference>
<sequence length="337" mass="34417">MSVLIGSRKDRTVSGAIAALDGKPTTLTTGTAIGILVEAAAASPGSQAGKRATTALTKALTGHEEPQVRVAAAKALGRIDAPAAVRALRRVADDEVDGQLVAAASEGLARLGTRADTRRLTGAADRATWEHAVTAAGVSTRLLAHRLGLRLDPADVALRLPGEDAPTLPVTGRIKARIHDVELPVPRKAAVPDPQWAALVPSDAAPVGAFDCGGRTHVVLATGDPARLREAPGVAGALLGTNESMGTTYVRWVVLTRPEGDGVAVTVARPTGEVGFVGTGSWGDDGSLTVTVEAVDAPGATAARATATLRGRTFTIDGRAERALTVPRLVPAAFAPR</sequence>
<organism evidence="1 2">
    <name type="scientific">Knoellia koreensis</name>
    <dbReference type="NCBI Taxonomy" id="2730921"/>
    <lineage>
        <taxon>Bacteria</taxon>
        <taxon>Bacillati</taxon>
        <taxon>Actinomycetota</taxon>
        <taxon>Actinomycetes</taxon>
        <taxon>Micrococcales</taxon>
        <taxon>Intrasporangiaceae</taxon>
        <taxon>Knoellia</taxon>
    </lineage>
</organism>
<dbReference type="Proteomes" id="UP000588586">
    <property type="component" value="Unassembled WGS sequence"/>
</dbReference>
<evidence type="ECO:0000313" key="2">
    <source>
        <dbReference type="Proteomes" id="UP000588586"/>
    </source>
</evidence>
<proteinExistence type="predicted"/>
<dbReference type="Pfam" id="PF13646">
    <property type="entry name" value="HEAT_2"/>
    <property type="match status" value="1"/>
</dbReference>
<dbReference type="SMART" id="SM00567">
    <property type="entry name" value="EZ_HEAT"/>
    <property type="match status" value="1"/>
</dbReference>
<evidence type="ECO:0000313" key="1">
    <source>
        <dbReference type="EMBL" id="NNM47621.1"/>
    </source>
</evidence>
<dbReference type="AlphaFoldDB" id="A0A849HMK6"/>